<keyword evidence="2 4" id="KW-0238">DNA-binding</keyword>
<proteinExistence type="predicted"/>
<dbReference type="PANTHER" id="PTHR30055">
    <property type="entry name" value="HTH-TYPE TRANSCRIPTIONAL REGULATOR RUTR"/>
    <property type="match status" value="1"/>
</dbReference>
<dbReference type="Pfam" id="PF00440">
    <property type="entry name" value="TetR_N"/>
    <property type="match status" value="1"/>
</dbReference>
<dbReference type="Gene3D" id="1.10.357.10">
    <property type="entry name" value="Tetracycline Repressor, domain 2"/>
    <property type="match status" value="1"/>
</dbReference>
<dbReference type="RefSeq" id="WP_215921247.1">
    <property type="nucleotide sequence ID" value="NZ_JAHKNI010000010.1"/>
</dbReference>
<name>A0ABS6B7T0_9NOCA</name>
<keyword evidence="1" id="KW-0805">Transcription regulation</keyword>
<sequence>MSSAPPGLRESKKRETRQSISDHATRLFIARGFEATTIAEVAEVARVAKKTVTNYFPRKEDLALDYHDEFVASLAATVAARAPGESALTALRREFHAAAIDHHASAGFADRDFCRMIAESPTLTARLRELHELRERALARALPGPDILRRSAAAQLGAAHRLLFERVQEMTLAGFSRKRLTDTIVTEAKQVFDLLEPALGRYAA</sequence>
<evidence type="ECO:0000313" key="7">
    <source>
        <dbReference type="Proteomes" id="UP000733379"/>
    </source>
</evidence>
<dbReference type="InterPro" id="IPR050109">
    <property type="entry name" value="HTH-type_TetR-like_transc_reg"/>
</dbReference>
<feature type="domain" description="HTH tetR-type" evidence="5">
    <location>
        <begin position="14"/>
        <end position="74"/>
    </location>
</feature>
<organism evidence="6 7">
    <name type="scientific">Nocardia albiluteola</name>
    <dbReference type="NCBI Taxonomy" id="2842303"/>
    <lineage>
        <taxon>Bacteria</taxon>
        <taxon>Bacillati</taxon>
        <taxon>Actinomycetota</taxon>
        <taxon>Actinomycetes</taxon>
        <taxon>Mycobacteriales</taxon>
        <taxon>Nocardiaceae</taxon>
        <taxon>Nocardia</taxon>
    </lineage>
</organism>
<protein>
    <submittedName>
        <fullName evidence="6">TetR/AcrR family transcriptional regulator</fullName>
    </submittedName>
</protein>
<evidence type="ECO:0000259" key="5">
    <source>
        <dbReference type="PROSITE" id="PS50977"/>
    </source>
</evidence>
<reference evidence="6 7" key="1">
    <citation type="submission" date="2021-06" db="EMBL/GenBank/DDBJ databases">
        <title>Actinomycetes sequencing.</title>
        <authorList>
            <person name="Shan Q."/>
        </authorList>
    </citation>
    <scope>NUCLEOTIDE SEQUENCE [LARGE SCALE GENOMIC DNA]</scope>
    <source>
        <strain evidence="6 7">NEAU-G5</strain>
    </source>
</reference>
<dbReference type="PANTHER" id="PTHR30055:SF234">
    <property type="entry name" value="HTH-TYPE TRANSCRIPTIONAL REGULATOR BETI"/>
    <property type="match status" value="1"/>
</dbReference>
<feature type="DNA-binding region" description="H-T-H motif" evidence="4">
    <location>
        <begin position="37"/>
        <end position="56"/>
    </location>
</feature>
<keyword evidence="3" id="KW-0804">Transcription</keyword>
<evidence type="ECO:0000256" key="2">
    <source>
        <dbReference type="ARBA" id="ARBA00023125"/>
    </source>
</evidence>
<comment type="caution">
    <text evidence="6">The sequence shown here is derived from an EMBL/GenBank/DDBJ whole genome shotgun (WGS) entry which is preliminary data.</text>
</comment>
<dbReference type="PROSITE" id="PS50977">
    <property type="entry name" value="HTH_TETR_2"/>
    <property type="match status" value="1"/>
</dbReference>
<dbReference type="EMBL" id="JAHKNI010000010">
    <property type="protein sequence ID" value="MBU3065263.1"/>
    <property type="molecule type" value="Genomic_DNA"/>
</dbReference>
<evidence type="ECO:0000256" key="4">
    <source>
        <dbReference type="PROSITE-ProRule" id="PRU00335"/>
    </source>
</evidence>
<dbReference type="Proteomes" id="UP000733379">
    <property type="component" value="Unassembled WGS sequence"/>
</dbReference>
<dbReference type="InterPro" id="IPR009057">
    <property type="entry name" value="Homeodomain-like_sf"/>
</dbReference>
<dbReference type="InterPro" id="IPR001647">
    <property type="entry name" value="HTH_TetR"/>
</dbReference>
<keyword evidence="7" id="KW-1185">Reference proteome</keyword>
<evidence type="ECO:0000256" key="1">
    <source>
        <dbReference type="ARBA" id="ARBA00023015"/>
    </source>
</evidence>
<accession>A0ABS6B7T0</accession>
<evidence type="ECO:0000256" key="3">
    <source>
        <dbReference type="ARBA" id="ARBA00023163"/>
    </source>
</evidence>
<gene>
    <name evidence="6" type="ORF">KO481_27510</name>
</gene>
<evidence type="ECO:0000313" key="6">
    <source>
        <dbReference type="EMBL" id="MBU3065263.1"/>
    </source>
</evidence>
<dbReference type="SUPFAM" id="SSF46689">
    <property type="entry name" value="Homeodomain-like"/>
    <property type="match status" value="1"/>
</dbReference>